<dbReference type="InterPro" id="IPR016164">
    <property type="entry name" value="FAD-linked_Oxase-like_C"/>
</dbReference>
<dbReference type="InterPro" id="IPR016167">
    <property type="entry name" value="FAD-bd_PCMH_sub1"/>
</dbReference>
<dbReference type="Pfam" id="PF01565">
    <property type="entry name" value="FAD_binding_4"/>
    <property type="match status" value="1"/>
</dbReference>
<gene>
    <name evidence="5" type="ORF">KSS89_23215</name>
</gene>
<evidence type="ECO:0000259" key="4">
    <source>
        <dbReference type="PROSITE" id="PS51387"/>
    </source>
</evidence>
<keyword evidence="6" id="KW-1185">Reference proteome</keyword>
<reference evidence="5" key="1">
    <citation type="submission" date="2021-06" db="EMBL/GenBank/DDBJ databases">
        <title>Updating the genus Pseudomonas: Description of 43 new species and partition of the Pseudomonas putida group.</title>
        <authorList>
            <person name="Girard L."/>
            <person name="Lood C."/>
            <person name="Vandamme P."/>
            <person name="Rokni-Zadeh H."/>
            <person name="van Noort V."/>
            <person name="Hofte M."/>
            <person name="Lavigne R."/>
            <person name="De Mot R."/>
        </authorList>
    </citation>
    <scope>NUCLEOTIDE SEQUENCE</scope>
    <source>
        <strain evidence="5">CMR12a</strain>
    </source>
</reference>
<keyword evidence="3" id="KW-0274">FAD</keyword>
<name>A0ABX8MIM3_9PSED</name>
<organism evidence="5 6">
    <name type="scientific">Pseudomonas sessilinigenes</name>
    <dbReference type="NCBI Taxonomy" id="658629"/>
    <lineage>
        <taxon>Bacteria</taxon>
        <taxon>Pseudomonadati</taxon>
        <taxon>Pseudomonadota</taxon>
        <taxon>Gammaproteobacteria</taxon>
        <taxon>Pseudomonadales</taxon>
        <taxon>Pseudomonadaceae</taxon>
        <taxon>Pseudomonas</taxon>
    </lineage>
</organism>
<comment type="similarity">
    <text evidence="1">Belongs to the FAD-binding oxidoreductase/transferase type 4 family.</text>
</comment>
<dbReference type="Gene3D" id="3.30.70.3450">
    <property type="match status" value="1"/>
</dbReference>
<sequence>MRRWNGWGDASTVVELPAEGAGFLAERLGPGYRLPEASLEQALARVPVSRLAAHPLYSIDPQERLLHARGQSLPDWLALREGELGAYPDAVAFPETAAQIRQLLALAEEHDWCLIPYGGGTSVAGHINPVWSERPTLTVSLARMSRLLDLDEDSLLATFGPGASGPQVESQLRARGYTLGHFPQSWELSTLGGWVASRSSGQQSLRYGRIEQLFAGGTLETFAGPMPIATFPASAAGPDLREVVLGSEGRFGIISEVRVRVSRLPQHERFYGVFLPDWPQALQAVRALAQARVPLSMLRLSNAVETETQLALAGHPTQIAWLEKYLALRGAGQGKCLLTFGVTGNRRQNALSLRQARQHLKAFGGVFTGTMLGKKWAQNRFRFPYLRESLWNAGYLVDTLETATDWSNVDALLQRIENSLRDGLAAEGEQVHVFTHLSHVYGEGSSIYTTYVFRPDRQYPATLARWQALKHAASRTIVEHQGTISHQHGVGKDHAPYLPREKGALAIETLQALSRHFDPAGRLNPGTLLEQ</sequence>
<dbReference type="Gene3D" id="3.30.465.10">
    <property type="match status" value="1"/>
</dbReference>
<dbReference type="Gene3D" id="3.30.300.330">
    <property type="match status" value="1"/>
</dbReference>
<accession>A0ABX8MIM3</accession>
<dbReference type="InterPro" id="IPR036318">
    <property type="entry name" value="FAD-bd_PCMH-like_sf"/>
</dbReference>
<dbReference type="PANTHER" id="PTHR46568">
    <property type="entry name" value="ALKYLDIHYDROXYACETONEPHOSPHATE SYNTHASE, PEROXISOMAL"/>
    <property type="match status" value="1"/>
</dbReference>
<dbReference type="InterPro" id="IPR004113">
    <property type="entry name" value="FAD-bd_oxidored_4_C"/>
</dbReference>
<dbReference type="InterPro" id="IPR016169">
    <property type="entry name" value="FAD-bd_PCMH_sub2"/>
</dbReference>
<dbReference type="Gene3D" id="3.30.43.10">
    <property type="entry name" value="Uridine Diphospho-n-acetylenolpyruvylglucosamine Reductase, domain 2"/>
    <property type="match status" value="1"/>
</dbReference>
<evidence type="ECO:0000313" key="6">
    <source>
        <dbReference type="Proteomes" id="UP000693952"/>
    </source>
</evidence>
<evidence type="ECO:0000313" key="5">
    <source>
        <dbReference type="EMBL" id="QXH39124.1"/>
    </source>
</evidence>
<dbReference type="PROSITE" id="PS51387">
    <property type="entry name" value="FAD_PCMH"/>
    <property type="match status" value="1"/>
</dbReference>
<dbReference type="InterPro" id="IPR006094">
    <property type="entry name" value="Oxid_FAD_bind_N"/>
</dbReference>
<protein>
    <submittedName>
        <fullName evidence="5">FAD-binding oxidoreductase</fullName>
    </submittedName>
</protein>
<dbReference type="InterPro" id="IPR016166">
    <property type="entry name" value="FAD-bd_PCMH"/>
</dbReference>
<feature type="domain" description="FAD-binding PCMH-type" evidence="4">
    <location>
        <begin position="84"/>
        <end position="264"/>
    </location>
</feature>
<dbReference type="Pfam" id="PF02913">
    <property type="entry name" value="FAD-oxidase_C"/>
    <property type="match status" value="1"/>
</dbReference>
<dbReference type="PANTHER" id="PTHR46568:SF1">
    <property type="entry name" value="ALKYLDIHYDROXYACETONEPHOSPHATE SYNTHASE, PEROXISOMAL"/>
    <property type="match status" value="1"/>
</dbReference>
<keyword evidence="2" id="KW-0285">Flavoprotein</keyword>
<dbReference type="SUPFAM" id="SSF56176">
    <property type="entry name" value="FAD-binding/transporter-associated domain-like"/>
    <property type="match status" value="1"/>
</dbReference>
<evidence type="ECO:0000256" key="2">
    <source>
        <dbReference type="ARBA" id="ARBA00022630"/>
    </source>
</evidence>
<dbReference type="RefSeq" id="WP_124347779.1">
    <property type="nucleotide sequence ID" value="NZ_CP027706.1"/>
</dbReference>
<dbReference type="InterPro" id="IPR016171">
    <property type="entry name" value="Vanillyl_alc_oxidase_C-sub2"/>
</dbReference>
<evidence type="ECO:0000256" key="3">
    <source>
        <dbReference type="ARBA" id="ARBA00022827"/>
    </source>
</evidence>
<dbReference type="Proteomes" id="UP000693952">
    <property type="component" value="Chromosome"/>
</dbReference>
<dbReference type="Gene3D" id="1.10.45.10">
    <property type="entry name" value="Vanillyl-alcohol Oxidase, Chain A, domain 4"/>
    <property type="match status" value="1"/>
</dbReference>
<evidence type="ECO:0000256" key="1">
    <source>
        <dbReference type="ARBA" id="ARBA00008000"/>
    </source>
</evidence>
<dbReference type="EMBL" id="CP077074">
    <property type="protein sequence ID" value="QXH39124.1"/>
    <property type="molecule type" value="Genomic_DNA"/>
</dbReference>
<dbReference type="SUPFAM" id="SSF55103">
    <property type="entry name" value="FAD-linked oxidases, C-terminal domain"/>
    <property type="match status" value="1"/>
</dbReference>
<proteinExistence type="inferred from homology"/>
<dbReference type="InterPro" id="IPR025650">
    <property type="entry name" value="Alkyl-DHAP_Synthase"/>
</dbReference>